<dbReference type="RefSeq" id="XP_047765669.1">
    <property type="nucleotide sequence ID" value="XM_047910407.1"/>
</dbReference>
<organism evidence="2 3">
    <name type="scientific">Passalora fulva</name>
    <name type="common">Tomato leaf mold</name>
    <name type="synonym">Cladosporium fulvum</name>
    <dbReference type="NCBI Taxonomy" id="5499"/>
    <lineage>
        <taxon>Eukaryota</taxon>
        <taxon>Fungi</taxon>
        <taxon>Dikarya</taxon>
        <taxon>Ascomycota</taxon>
        <taxon>Pezizomycotina</taxon>
        <taxon>Dothideomycetes</taxon>
        <taxon>Dothideomycetidae</taxon>
        <taxon>Mycosphaerellales</taxon>
        <taxon>Mycosphaerellaceae</taxon>
        <taxon>Fulvia</taxon>
    </lineage>
</organism>
<feature type="region of interest" description="Disordered" evidence="1">
    <location>
        <begin position="187"/>
        <end position="334"/>
    </location>
</feature>
<dbReference type="EMBL" id="CP090170">
    <property type="protein sequence ID" value="UJO21303.1"/>
    <property type="molecule type" value="Genomic_DNA"/>
</dbReference>
<feature type="region of interest" description="Disordered" evidence="1">
    <location>
        <begin position="486"/>
        <end position="522"/>
    </location>
</feature>
<gene>
    <name evidence="2" type="ORF">CLAFUR5_11259</name>
</gene>
<protein>
    <submittedName>
        <fullName evidence="2">Uncharacterized protein</fullName>
    </submittedName>
</protein>
<feature type="region of interest" description="Disordered" evidence="1">
    <location>
        <begin position="353"/>
        <end position="468"/>
    </location>
</feature>
<keyword evidence="3" id="KW-1185">Reference proteome</keyword>
<feature type="compositionally biased region" description="Basic and acidic residues" evidence="1">
    <location>
        <begin position="261"/>
        <end position="270"/>
    </location>
</feature>
<dbReference type="KEGG" id="ffu:CLAFUR5_11259"/>
<proteinExistence type="predicted"/>
<feature type="compositionally biased region" description="Polar residues" evidence="1">
    <location>
        <begin position="413"/>
        <end position="424"/>
    </location>
</feature>
<evidence type="ECO:0000313" key="2">
    <source>
        <dbReference type="EMBL" id="UJO21303.1"/>
    </source>
</evidence>
<feature type="compositionally biased region" description="Basic and acidic residues" evidence="1">
    <location>
        <begin position="369"/>
        <end position="381"/>
    </location>
</feature>
<sequence>MAAPLQMIHAEDLENADDLSSYEAPPHNLYINQDSAIYKLGGPVTRIFCSESPFDVMLCWRSVCAKCTGKPDAGSGLTDNNMSPHNSPFQGRPFVHCAHHRDSRALGILYFEPEEGDEVSLEIPVKKVPYQIVFTDLANECWPRAGTRGTRSGLICNLNWCHVCSPGERNYRLWEQDQERLTRIAAESSRGTMAQGSQEENMSAAPEPDGSNSGEPQEESTVTAAPGTDNTPSQATEADAKRDLEATKGTVDGQGPAEKAALPDERHEKYALAQEGETDSKIGAARPNDDANVQEAGEESKLGVTQSEDHAEGQKTVQSLVAATAQPEGPATGRDAVLESMLATAHLGVDASVQVLEEDAQAEAPAPEHGTDDQGPAEERPSVATQLGSDEGHRDRLQEVSTPAVRPGDHATVPQSAAPSNSLAARQPIPIYGSDSEEDIRGGARRPISIHGSDSEEDTGTAAPLDQASGAVQLFGYKYIKKSGKKTKHIMWNHPREGEPGYKPRPPPPPPPGSGAAGGIVS</sequence>
<evidence type="ECO:0000313" key="3">
    <source>
        <dbReference type="Proteomes" id="UP000756132"/>
    </source>
</evidence>
<accession>A0A9Q8PF22</accession>
<reference evidence="2" key="2">
    <citation type="journal article" date="2022" name="Microb. Genom.">
        <title>A chromosome-scale genome assembly of the tomato pathogen Cladosporium fulvum reveals a compartmentalized genome architecture and the presence of a dispensable chromosome.</title>
        <authorList>
            <person name="Zaccaron A.Z."/>
            <person name="Chen L.H."/>
            <person name="Samaras A."/>
            <person name="Stergiopoulos I."/>
        </authorList>
    </citation>
    <scope>NUCLEOTIDE SEQUENCE</scope>
    <source>
        <strain evidence="2">Race5_Kim</strain>
    </source>
</reference>
<name>A0A9Q8PF22_PASFU</name>
<dbReference type="AlphaFoldDB" id="A0A9Q8PF22"/>
<feature type="compositionally biased region" description="Polar residues" evidence="1">
    <location>
        <begin position="189"/>
        <end position="201"/>
    </location>
</feature>
<feature type="compositionally biased region" description="Pro residues" evidence="1">
    <location>
        <begin position="503"/>
        <end position="513"/>
    </location>
</feature>
<dbReference type="Proteomes" id="UP000756132">
    <property type="component" value="Chromosome 8"/>
</dbReference>
<feature type="compositionally biased region" description="Polar residues" evidence="1">
    <location>
        <begin position="210"/>
        <end position="236"/>
    </location>
</feature>
<dbReference type="GeneID" id="71991137"/>
<evidence type="ECO:0000256" key="1">
    <source>
        <dbReference type="SAM" id="MobiDB-lite"/>
    </source>
</evidence>
<reference evidence="2" key="1">
    <citation type="submission" date="2021-12" db="EMBL/GenBank/DDBJ databases">
        <authorList>
            <person name="Zaccaron A."/>
            <person name="Stergiopoulos I."/>
        </authorList>
    </citation>
    <scope>NUCLEOTIDE SEQUENCE</scope>
    <source>
        <strain evidence="2">Race5_Kim</strain>
    </source>
</reference>